<dbReference type="AlphaFoldDB" id="A0A845QA17"/>
<protein>
    <submittedName>
        <fullName evidence="2">Chitosanase</fullName>
    </submittedName>
</protein>
<evidence type="ECO:0000313" key="2">
    <source>
        <dbReference type="EMBL" id="NBG95392.1"/>
    </source>
</evidence>
<dbReference type="InterPro" id="IPR036365">
    <property type="entry name" value="PGBD-like_sf"/>
</dbReference>
<dbReference type="GeneID" id="300655144"/>
<dbReference type="Pfam" id="PF01471">
    <property type="entry name" value="PG_binding_1"/>
    <property type="match status" value="1"/>
</dbReference>
<dbReference type="Proteomes" id="UP000470384">
    <property type="component" value="Unassembled WGS sequence"/>
</dbReference>
<dbReference type="InterPro" id="IPR002477">
    <property type="entry name" value="Peptidoglycan-bd-like"/>
</dbReference>
<dbReference type="Gene3D" id="1.20.141.10">
    <property type="entry name" value="Chitosanase, subunit A, domain 1"/>
    <property type="match status" value="1"/>
</dbReference>
<dbReference type="InterPro" id="IPR036366">
    <property type="entry name" value="PGBDSf"/>
</dbReference>
<dbReference type="InterPro" id="IPR000400">
    <property type="entry name" value="Glyco_hydro_46"/>
</dbReference>
<evidence type="ECO:0000313" key="3">
    <source>
        <dbReference type="Proteomes" id="UP000470384"/>
    </source>
</evidence>
<dbReference type="EMBL" id="WXYQ01000005">
    <property type="protein sequence ID" value="NBG95392.1"/>
    <property type="molecule type" value="Genomic_DNA"/>
</dbReference>
<evidence type="ECO:0000259" key="1">
    <source>
        <dbReference type="Pfam" id="PF01471"/>
    </source>
</evidence>
<dbReference type="GO" id="GO:0005975">
    <property type="term" value="P:carbohydrate metabolic process"/>
    <property type="evidence" value="ECO:0007669"/>
    <property type="project" value="InterPro"/>
</dbReference>
<reference evidence="2 3" key="1">
    <citation type="journal article" date="2016" name="Int. J. Syst. Evol. Microbiol.">
        <title>Pyruvatibacter mobilis gen. nov., sp. nov., a marine bacterium from the culture broth of Picochlorum sp. 122.</title>
        <authorList>
            <person name="Wang G."/>
            <person name="Tang M."/>
            <person name="Wu H."/>
            <person name="Dai S."/>
            <person name="Li T."/>
            <person name="Chen C."/>
            <person name="He H."/>
            <person name="Fan J."/>
            <person name="Xiang W."/>
            <person name="Li X."/>
        </authorList>
    </citation>
    <scope>NUCLEOTIDE SEQUENCE [LARGE SCALE GENOMIC DNA]</scope>
    <source>
        <strain evidence="2 3">GYP-11</strain>
    </source>
</reference>
<dbReference type="OrthoDB" id="3809801at2"/>
<accession>A0A845QA17</accession>
<dbReference type="GO" id="GO:0016977">
    <property type="term" value="F:chitosanase activity"/>
    <property type="evidence" value="ECO:0007669"/>
    <property type="project" value="InterPro"/>
</dbReference>
<feature type="domain" description="Peptidoglycan binding-like" evidence="1">
    <location>
        <begin position="253"/>
        <end position="308"/>
    </location>
</feature>
<dbReference type="RefSeq" id="WP_160587386.1">
    <property type="nucleotide sequence ID" value="NZ_BMHN01000001.1"/>
</dbReference>
<dbReference type="Pfam" id="PF01374">
    <property type="entry name" value="Glyco_hydro_46"/>
    <property type="match status" value="1"/>
</dbReference>
<dbReference type="Gene3D" id="1.10.101.10">
    <property type="entry name" value="PGBD-like superfamily/PGBD"/>
    <property type="match status" value="1"/>
</dbReference>
<proteinExistence type="predicted"/>
<gene>
    <name evidence="2" type="ORF">GTQ45_06565</name>
</gene>
<keyword evidence="3" id="KW-1185">Reference proteome</keyword>
<dbReference type="InterPro" id="IPR023346">
    <property type="entry name" value="Lysozyme-like_dom_sf"/>
</dbReference>
<name>A0A845QA17_9HYPH</name>
<organism evidence="2 3">
    <name type="scientific">Pyruvatibacter mobilis</name>
    <dbReference type="NCBI Taxonomy" id="1712261"/>
    <lineage>
        <taxon>Bacteria</taxon>
        <taxon>Pseudomonadati</taxon>
        <taxon>Pseudomonadota</taxon>
        <taxon>Alphaproteobacteria</taxon>
        <taxon>Hyphomicrobiales</taxon>
        <taxon>Parvibaculaceae</taxon>
        <taxon>Pyruvatibacter</taxon>
    </lineage>
</organism>
<dbReference type="SUPFAM" id="SSF47090">
    <property type="entry name" value="PGBD-like"/>
    <property type="match status" value="1"/>
</dbReference>
<comment type="caution">
    <text evidence="2">The sequence shown here is derived from an EMBL/GenBank/DDBJ whole genome shotgun (WGS) entry which is preliminary data.</text>
</comment>
<dbReference type="GO" id="GO:0005576">
    <property type="term" value="C:extracellular region"/>
    <property type="evidence" value="ECO:0007669"/>
    <property type="project" value="InterPro"/>
</dbReference>
<dbReference type="SUPFAM" id="SSF53955">
    <property type="entry name" value="Lysozyme-like"/>
    <property type="match status" value="1"/>
</dbReference>
<sequence length="311" mass="34181">MPLTSLQKSAAQAIVNVFETGTPRGDYAAVTVLPGDTGHLTYGRAQTTLGSGNLHLLISAYCRAAHAALDDELRPYLPRLADRDTRLDRDEHLHRLLREAGADPVMQDAQDAFFDRLYWDPSDVAARELGLGDPLALAVIYDSRVHGSWPLIRDRVLSGRGRPGQIGHRRWVEHYVAERRSWLAGHSNQLLRRTVYRMDAFRALFAAGNWSLSVPFTVRGQEITHDVLGFGPVRVSAEDSGQRTLHLTDPQMTGADVRALQEALAARGWAINIDSEFGEGTQRCVRQFQDEMGLVADGIAGPATLAALGLA</sequence>